<gene>
    <name evidence="2" type="ORF">ACFSM5_07615</name>
</gene>
<reference evidence="3" key="1">
    <citation type="journal article" date="2019" name="Int. J. Syst. Evol. Microbiol.">
        <title>The Global Catalogue of Microorganisms (GCM) 10K type strain sequencing project: providing services to taxonomists for standard genome sequencing and annotation.</title>
        <authorList>
            <consortium name="The Broad Institute Genomics Platform"/>
            <consortium name="The Broad Institute Genome Sequencing Center for Infectious Disease"/>
            <person name="Wu L."/>
            <person name="Ma J."/>
        </authorList>
    </citation>
    <scope>NUCLEOTIDE SEQUENCE [LARGE SCALE GENOMIC DNA]</scope>
    <source>
        <strain evidence="3">CGMCC 1.19062</strain>
    </source>
</reference>
<accession>A0ABW5DP09</accession>
<keyword evidence="1" id="KW-0732">Signal</keyword>
<feature type="chain" id="PRO_5045458523" evidence="1">
    <location>
        <begin position="23"/>
        <end position="142"/>
    </location>
</feature>
<name>A0ABW5DP09_9PROT</name>
<evidence type="ECO:0000313" key="2">
    <source>
        <dbReference type="EMBL" id="MFD2262752.1"/>
    </source>
</evidence>
<keyword evidence="3" id="KW-1185">Reference proteome</keyword>
<evidence type="ECO:0000256" key="1">
    <source>
        <dbReference type="SAM" id="SignalP"/>
    </source>
</evidence>
<organism evidence="2 3">
    <name type="scientific">Lacibacterium aquatile</name>
    <dbReference type="NCBI Taxonomy" id="1168082"/>
    <lineage>
        <taxon>Bacteria</taxon>
        <taxon>Pseudomonadati</taxon>
        <taxon>Pseudomonadota</taxon>
        <taxon>Alphaproteobacteria</taxon>
        <taxon>Rhodospirillales</taxon>
        <taxon>Rhodospirillaceae</taxon>
    </lineage>
</organism>
<comment type="caution">
    <text evidence="2">The sequence shown here is derived from an EMBL/GenBank/DDBJ whole genome shotgun (WGS) entry which is preliminary data.</text>
</comment>
<feature type="signal peptide" evidence="1">
    <location>
        <begin position="1"/>
        <end position="22"/>
    </location>
</feature>
<dbReference type="EMBL" id="JBHUIP010000005">
    <property type="protein sequence ID" value="MFD2262752.1"/>
    <property type="molecule type" value="Genomic_DNA"/>
</dbReference>
<dbReference type="RefSeq" id="WP_379875719.1">
    <property type="nucleotide sequence ID" value="NZ_JBHUIP010000005.1"/>
</dbReference>
<dbReference type="Proteomes" id="UP001597295">
    <property type="component" value="Unassembled WGS sequence"/>
</dbReference>
<sequence length="142" mass="15763">MSKIRLLLLLAFAFVGPRAAMAADPGLTGAWYGADAQQIDGTRASWFGKFGSDGRYVMEYHWYRGCDLMRRATHEGRWSLKDGVFSTDADYVDGRFGGPSARYTMLSLTAETMNYKSLRTGNSFDAKRVAGDFKFPNCTPSS</sequence>
<evidence type="ECO:0000313" key="3">
    <source>
        <dbReference type="Proteomes" id="UP001597295"/>
    </source>
</evidence>
<proteinExistence type="predicted"/>
<protein>
    <submittedName>
        <fullName evidence="2">Uncharacterized protein</fullName>
    </submittedName>
</protein>